<feature type="transmembrane region" description="Helical" evidence="1">
    <location>
        <begin position="110"/>
        <end position="131"/>
    </location>
</feature>
<keyword evidence="1" id="KW-1133">Transmembrane helix</keyword>
<keyword evidence="1" id="KW-0472">Membrane</keyword>
<feature type="transmembrane region" description="Helical" evidence="1">
    <location>
        <begin position="173"/>
        <end position="189"/>
    </location>
</feature>
<protein>
    <submittedName>
        <fullName evidence="2">Uncharacterized protein</fullName>
    </submittedName>
</protein>
<dbReference type="EMBL" id="PDOF01000004">
    <property type="protein sequence ID" value="PYZ95536.1"/>
    <property type="molecule type" value="Genomic_DNA"/>
</dbReference>
<organism evidence="2 3">
    <name type="scientific">Alteribacter lacisalsi</name>
    <dbReference type="NCBI Taxonomy" id="2045244"/>
    <lineage>
        <taxon>Bacteria</taxon>
        <taxon>Bacillati</taxon>
        <taxon>Bacillota</taxon>
        <taxon>Bacilli</taxon>
        <taxon>Bacillales</taxon>
        <taxon>Bacillaceae</taxon>
        <taxon>Alteribacter</taxon>
    </lineage>
</organism>
<gene>
    <name evidence="2" type="ORF">CR205_18575</name>
</gene>
<comment type="caution">
    <text evidence="2">The sequence shown here is derived from an EMBL/GenBank/DDBJ whole genome shotgun (WGS) entry which is preliminary data.</text>
</comment>
<feature type="transmembrane region" description="Helical" evidence="1">
    <location>
        <begin position="34"/>
        <end position="51"/>
    </location>
</feature>
<name>A0A2W0H4K0_9BACI</name>
<evidence type="ECO:0000313" key="3">
    <source>
        <dbReference type="Proteomes" id="UP000248066"/>
    </source>
</evidence>
<feature type="transmembrane region" description="Helical" evidence="1">
    <location>
        <begin position="5"/>
        <end position="22"/>
    </location>
</feature>
<keyword evidence="3" id="KW-1185">Reference proteome</keyword>
<dbReference type="RefSeq" id="WP_110521662.1">
    <property type="nucleotide sequence ID" value="NZ_PDOF01000004.1"/>
</dbReference>
<feature type="transmembrane region" description="Helical" evidence="1">
    <location>
        <begin position="195"/>
        <end position="212"/>
    </location>
</feature>
<reference evidence="2 3" key="1">
    <citation type="submission" date="2017-10" db="EMBL/GenBank/DDBJ databases">
        <title>Bacillus sp. nov., a halophilic bacterium isolated from a Yangshapao Lake.</title>
        <authorList>
            <person name="Wang H."/>
        </authorList>
    </citation>
    <scope>NUCLEOTIDE SEQUENCE [LARGE SCALE GENOMIC DNA]</scope>
    <source>
        <strain evidence="2 3">YSP-3</strain>
    </source>
</reference>
<proteinExistence type="predicted"/>
<feature type="transmembrane region" description="Helical" evidence="1">
    <location>
        <begin position="137"/>
        <end position="153"/>
    </location>
</feature>
<dbReference type="AlphaFoldDB" id="A0A2W0H4K0"/>
<keyword evidence="1" id="KW-0812">Transmembrane</keyword>
<evidence type="ECO:0000313" key="2">
    <source>
        <dbReference type="EMBL" id="PYZ95536.1"/>
    </source>
</evidence>
<dbReference type="Proteomes" id="UP000248066">
    <property type="component" value="Unassembled WGS sequence"/>
</dbReference>
<feature type="transmembrane region" description="Helical" evidence="1">
    <location>
        <begin position="71"/>
        <end position="90"/>
    </location>
</feature>
<sequence length="241" mass="27677">MVYLISLLCVIGFILIHLFSRYVTFLQKVPRSKVLSVAGGVSIAYVFMYILPKLNAYDETLAEAEFQVLGIGQYHVYLVAMAGLTLFYGLERTARVHEANRDREEAEGPWIFRIHMLSYFSYNLLIGYLLLRGDNQTLTEMMLFFIALSVHFVSNDHGLRQTHRKEYDRYGRYTLAAAVFLGWLLSLFAELNEHGVALLFSVLAGTMVLTVLKEELPEERESDYRAFIAGVILYTLLLYFV</sequence>
<evidence type="ECO:0000256" key="1">
    <source>
        <dbReference type="SAM" id="Phobius"/>
    </source>
</evidence>
<dbReference type="OrthoDB" id="21325at2"/>
<accession>A0A2W0H4K0</accession>
<feature type="transmembrane region" description="Helical" evidence="1">
    <location>
        <begin position="224"/>
        <end position="240"/>
    </location>
</feature>